<dbReference type="SUPFAM" id="SSF57667">
    <property type="entry name" value="beta-beta-alpha zinc fingers"/>
    <property type="match status" value="2"/>
</dbReference>
<dbReference type="PROSITE" id="PS00028">
    <property type="entry name" value="ZINC_FINGER_C2H2_1"/>
    <property type="match status" value="3"/>
</dbReference>
<dbReference type="InterPro" id="IPR038717">
    <property type="entry name" value="Tc1-like_DDE_dom"/>
</dbReference>
<feature type="region of interest" description="Disordered" evidence="2">
    <location>
        <begin position="40"/>
        <end position="61"/>
    </location>
</feature>
<reference evidence="4" key="1">
    <citation type="submission" date="2020-05" db="UniProtKB">
        <authorList>
            <consortium name="EnsemblMetazoa"/>
        </authorList>
    </citation>
    <scope>IDENTIFICATION</scope>
    <source>
        <strain evidence="4">Jacobina</strain>
    </source>
</reference>
<dbReference type="InterPro" id="IPR036236">
    <property type="entry name" value="Znf_C2H2_sf"/>
</dbReference>
<sequence>MEIEMEIKQEIKEEIDDEQPEKGNNFLECSVVKEEYCVVKEEPPEEDIPDELPPEELPSQDCESMSRQHHAAPQEVVQFVIEEIQEKPYQCPTCQASFFTDTILKGHMVEHHSTDSTYNCPECAKTFTNKESLLSHVASHLRDQMLPDLPCKYCGKIFKSPGRLESHVKSHENQLRRAKREHVCPICRAGFVNDTELEAHKEAAHSAEEAGQNAKNPMNATNIAKERHQRGKALPFEKKEMVVNIYNETKEKNPEFGVTDLIQITAETSGIGKRSIWKIINDYRRNKTIVAPETTKKRHCFSLKVRMNNFTKSAIRRRVNGLYLKRTAPGLQKAFEVVNNDKNLPDVKRSTFYNLLLGMNFTFVKCKGKNTLREKEEIIKWRSHYLRSIRKHREEGRMIYFLDETPLEVNISKKMKRFLIMHVASVEGFVEGALHWFETDKKLGEEEMTGDAFLEYFRKILPLLRENSVIVMDDASYHSVKSENNVVDWIDDVAEKSGQTILRLPPYHGDLNPIEYAWPACIAYMQEKLPASPANVADLLQEATTSLITQQDWKDYALKAEEEEARCTQVDEIANSMLNDVEMTSEDEYDPSSSGNSSKS</sequence>
<name>A0A1B0F009_LUTLO</name>
<evidence type="ECO:0000259" key="3">
    <source>
        <dbReference type="PROSITE" id="PS50157"/>
    </source>
</evidence>
<keyword evidence="5" id="KW-1185">Reference proteome</keyword>
<protein>
    <recommendedName>
        <fullName evidence="3">C2H2-type domain-containing protein</fullName>
    </recommendedName>
</protein>
<dbReference type="Gene3D" id="3.30.420.10">
    <property type="entry name" value="Ribonuclease H-like superfamily/Ribonuclease H"/>
    <property type="match status" value="1"/>
</dbReference>
<dbReference type="Pfam" id="PF00096">
    <property type="entry name" value="zf-C2H2"/>
    <property type="match status" value="1"/>
</dbReference>
<feature type="compositionally biased region" description="Acidic residues" evidence="2">
    <location>
        <begin position="43"/>
        <end position="54"/>
    </location>
</feature>
<feature type="compositionally biased region" description="Polar residues" evidence="2">
    <location>
        <begin position="591"/>
        <end position="600"/>
    </location>
</feature>
<feature type="region of interest" description="Disordered" evidence="2">
    <location>
        <begin position="579"/>
        <end position="600"/>
    </location>
</feature>
<dbReference type="Pfam" id="PF13894">
    <property type="entry name" value="zf-C2H2_4"/>
    <property type="match status" value="1"/>
</dbReference>
<feature type="domain" description="C2H2-type" evidence="3">
    <location>
        <begin position="182"/>
        <end position="210"/>
    </location>
</feature>
<evidence type="ECO:0000256" key="1">
    <source>
        <dbReference type="PROSITE-ProRule" id="PRU00042"/>
    </source>
</evidence>
<proteinExistence type="predicted"/>
<dbReference type="InterPro" id="IPR036397">
    <property type="entry name" value="RNaseH_sf"/>
</dbReference>
<dbReference type="VEuPathDB" id="VectorBase:LLONM1_004568"/>
<dbReference type="Pfam" id="PF13358">
    <property type="entry name" value="DDE_3"/>
    <property type="match status" value="1"/>
</dbReference>
<dbReference type="EnsemblMetazoa" id="LLOJ009061-RA">
    <property type="protein sequence ID" value="LLOJ009061-PA"/>
    <property type="gene ID" value="LLOJ009061"/>
</dbReference>
<dbReference type="PROSITE" id="PS50157">
    <property type="entry name" value="ZINC_FINGER_C2H2_2"/>
    <property type="match status" value="4"/>
</dbReference>
<feature type="domain" description="C2H2-type" evidence="3">
    <location>
        <begin position="89"/>
        <end position="117"/>
    </location>
</feature>
<accession>A0A1B0F009</accession>
<feature type="domain" description="C2H2-type" evidence="3">
    <location>
        <begin position="149"/>
        <end position="176"/>
    </location>
</feature>
<keyword evidence="1" id="KW-0479">Metal-binding</keyword>
<feature type="domain" description="C2H2-type" evidence="3">
    <location>
        <begin position="118"/>
        <end position="145"/>
    </location>
</feature>
<dbReference type="VEuPathDB" id="VectorBase:LLOJ009061"/>
<dbReference type="PANTHER" id="PTHR33939:SF1">
    <property type="entry name" value="DUF4371 DOMAIN-CONTAINING PROTEIN"/>
    <property type="match status" value="1"/>
</dbReference>
<evidence type="ECO:0000313" key="4">
    <source>
        <dbReference type="EnsemblMetazoa" id="LLOJ009061-PA"/>
    </source>
</evidence>
<dbReference type="Gene3D" id="3.30.160.60">
    <property type="entry name" value="Classic Zinc Finger"/>
    <property type="match status" value="2"/>
</dbReference>
<dbReference type="AlphaFoldDB" id="A0A1B0F009"/>
<evidence type="ECO:0000313" key="5">
    <source>
        <dbReference type="Proteomes" id="UP000092461"/>
    </source>
</evidence>
<keyword evidence="1" id="KW-0863">Zinc-finger</keyword>
<dbReference type="GO" id="GO:0008270">
    <property type="term" value="F:zinc ion binding"/>
    <property type="evidence" value="ECO:0007669"/>
    <property type="project" value="UniProtKB-KW"/>
</dbReference>
<dbReference type="InterPro" id="IPR013087">
    <property type="entry name" value="Znf_C2H2_type"/>
</dbReference>
<dbReference type="Proteomes" id="UP000092461">
    <property type="component" value="Unassembled WGS sequence"/>
</dbReference>
<organism evidence="4 5">
    <name type="scientific">Lutzomyia longipalpis</name>
    <name type="common">Sand fly</name>
    <dbReference type="NCBI Taxonomy" id="7200"/>
    <lineage>
        <taxon>Eukaryota</taxon>
        <taxon>Metazoa</taxon>
        <taxon>Ecdysozoa</taxon>
        <taxon>Arthropoda</taxon>
        <taxon>Hexapoda</taxon>
        <taxon>Insecta</taxon>
        <taxon>Pterygota</taxon>
        <taxon>Neoptera</taxon>
        <taxon>Endopterygota</taxon>
        <taxon>Diptera</taxon>
        <taxon>Nematocera</taxon>
        <taxon>Psychodoidea</taxon>
        <taxon>Psychodidae</taxon>
        <taxon>Lutzomyia</taxon>
        <taxon>Lutzomyia</taxon>
    </lineage>
</organism>
<dbReference type="GO" id="GO:0003676">
    <property type="term" value="F:nucleic acid binding"/>
    <property type="evidence" value="ECO:0007669"/>
    <property type="project" value="InterPro"/>
</dbReference>
<dbReference type="EMBL" id="AJWK01030963">
    <property type="status" value="NOT_ANNOTATED_CDS"/>
    <property type="molecule type" value="Genomic_DNA"/>
</dbReference>
<dbReference type="SMART" id="SM00355">
    <property type="entry name" value="ZnF_C2H2"/>
    <property type="match status" value="4"/>
</dbReference>
<evidence type="ECO:0000256" key="2">
    <source>
        <dbReference type="SAM" id="MobiDB-lite"/>
    </source>
</evidence>
<dbReference type="PANTHER" id="PTHR33939">
    <property type="entry name" value="PROTEIN CBG22215"/>
    <property type="match status" value="1"/>
</dbReference>
<keyword evidence="1" id="KW-0862">Zinc</keyword>